<evidence type="ECO:0000256" key="1">
    <source>
        <dbReference type="SAM" id="MobiDB-lite"/>
    </source>
</evidence>
<dbReference type="OrthoDB" id="10002417at2"/>
<protein>
    <submittedName>
        <fullName evidence="2">Uncharacterized protein</fullName>
    </submittedName>
</protein>
<dbReference type="Proteomes" id="UP000434582">
    <property type="component" value="Unassembled WGS sequence"/>
</dbReference>
<feature type="compositionally biased region" description="Pro residues" evidence="1">
    <location>
        <begin position="251"/>
        <end position="278"/>
    </location>
</feature>
<feature type="region of interest" description="Disordered" evidence="1">
    <location>
        <begin position="227"/>
        <end position="336"/>
    </location>
</feature>
<evidence type="ECO:0000313" key="2">
    <source>
        <dbReference type="EMBL" id="MQX35111.1"/>
    </source>
</evidence>
<feature type="compositionally biased region" description="Gly residues" evidence="1">
    <location>
        <begin position="12"/>
        <end position="25"/>
    </location>
</feature>
<feature type="compositionally biased region" description="Basic and acidic residues" evidence="1">
    <location>
        <begin position="317"/>
        <end position="326"/>
    </location>
</feature>
<proteinExistence type="predicted"/>
<reference evidence="2 3" key="1">
    <citation type="submission" date="2019-10" db="EMBL/GenBank/DDBJ databases">
        <title>Draft whole-genome sequence of the purple nonsulfur photosynthetic bacterium Roseospira navarrensis DSM 15114.</title>
        <authorList>
            <person name="Kyndt J.A."/>
            <person name="Meyer T.E."/>
        </authorList>
    </citation>
    <scope>NUCLEOTIDE SEQUENCE [LARGE SCALE GENOMIC DNA]</scope>
    <source>
        <strain evidence="2 3">DSM 15114</strain>
    </source>
</reference>
<keyword evidence="3" id="KW-1185">Reference proteome</keyword>
<accession>A0A7X1ZAQ5</accession>
<comment type="caution">
    <text evidence="2">The sequence shown here is derived from an EMBL/GenBank/DDBJ whole genome shotgun (WGS) entry which is preliminary data.</text>
</comment>
<name>A0A7X1ZAQ5_9PROT</name>
<gene>
    <name evidence="2" type="ORF">GHC57_01115</name>
</gene>
<dbReference type="RefSeq" id="WP_153340216.1">
    <property type="nucleotide sequence ID" value="NZ_WIVE01000001.1"/>
</dbReference>
<sequence>MAASTDETAGRGRTGLLGRLLGGRGRTGDAPPAPRAETTASARAWANLLDGLRDAGLTVSTPPPAVRDLSALPDESAVRADPLAVAAGVCLQHAVMVLLPVASAVAPTAAPRSGPWRIGEAAGSDLPNPLPVLDQVMAAVRERADGVPVQGLAVALATDAWTVRLPGRVARPADVLALLADAGGGGDTLPAVAAAWAALTGSQAEAEAEPEPDTDTDTVIVAAALPPVADPAEPDTEPDVTAAPGHDTDPDPVPEPVPHSAPVPASSPPPSPQPPRAAPPLWGATPAPPDTVAPRETAEATETPERRAPPRRTRPFRRAEALRLADELSDPDSGTP</sequence>
<feature type="region of interest" description="Disordered" evidence="1">
    <location>
        <begin position="1"/>
        <end position="39"/>
    </location>
</feature>
<dbReference type="AlphaFoldDB" id="A0A7X1ZAQ5"/>
<evidence type="ECO:0000313" key="3">
    <source>
        <dbReference type="Proteomes" id="UP000434582"/>
    </source>
</evidence>
<dbReference type="EMBL" id="WIVE01000001">
    <property type="protein sequence ID" value="MQX35111.1"/>
    <property type="molecule type" value="Genomic_DNA"/>
</dbReference>
<organism evidence="2 3">
    <name type="scientific">Roseospira navarrensis</name>
    <dbReference type="NCBI Taxonomy" id="140058"/>
    <lineage>
        <taxon>Bacteria</taxon>
        <taxon>Pseudomonadati</taxon>
        <taxon>Pseudomonadota</taxon>
        <taxon>Alphaproteobacteria</taxon>
        <taxon>Rhodospirillales</taxon>
        <taxon>Rhodospirillaceae</taxon>
        <taxon>Roseospira</taxon>
    </lineage>
</organism>